<evidence type="ECO:0000256" key="3">
    <source>
        <dbReference type="SAM" id="Phobius"/>
    </source>
</evidence>
<name>A0A7E6EHX2_9MOLL</name>
<dbReference type="Gene3D" id="2.60.60.20">
    <property type="entry name" value="PLAT/LH2 domain"/>
    <property type="match status" value="1"/>
</dbReference>
<keyword evidence="3" id="KW-0812">Transmembrane</keyword>
<accession>A0A7E6EHX2</accession>
<dbReference type="RefSeq" id="XP_036354575.1">
    <property type="nucleotide sequence ID" value="XM_036498682.1"/>
</dbReference>
<evidence type="ECO:0000256" key="4">
    <source>
        <dbReference type="SAM" id="SignalP"/>
    </source>
</evidence>
<dbReference type="Pfam" id="PF01477">
    <property type="entry name" value="PLAT"/>
    <property type="match status" value="1"/>
</dbReference>
<feature type="region of interest" description="Disordered" evidence="2">
    <location>
        <begin position="447"/>
        <end position="466"/>
    </location>
</feature>
<proteinExistence type="predicted"/>
<keyword evidence="6" id="KW-1185">Reference proteome</keyword>
<dbReference type="Proteomes" id="UP000515154">
    <property type="component" value="Unplaced"/>
</dbReference>
<dbReference type="SUPFAM" id="SSF49723">
    <property type="entry name" value="Lipase/lipooxygenase domain (PLAT/LH2 domain)"/>
    <property type="match status" value="1"/>
</dbReference>
<feature type="region of interest" description="Disordered" evidence="2">
    <location>
        <begin position="299"/>
        <end position="329"/>
    </location>
</feature>
<evidence type="ECO:0000256" key="1">
    <source>
        <dbReference type="PROSITE-ProRule" id="PRU00152"/>
    </source>
</evidence>
<evidence type="ECO:0000313" key="7">
    <source>
        <dbReference type="RefSeq" id="XP_036354575.1"/>
    </source>
</evidence>
<feature type="signal peptide" evidence="4">
    <location>
        <begin position="1"/>
        <end position="21"/>
    </location>
</feature>
<sequence length="634" mass="69483">MAVGVTWFLFPFFWMFLVCHSNPANTNNSADSNMTIIPTATTSTVHTANTTSSVANTTITNNNSKMTTASVLPAINNNNIPTAFNTTSTTNTTTTTTNLNSTNNHHTVSDTTITEWQLTITTGNSTDAGTNGTIYLELNGTKGVWNLDITAGDELFQRNQVDVFSWSMPDIGVLKEVELIHVEFDVHLYQSWWLESMMLLDKSAAVEYWFKFNGYIPENQFHYGEVILVPDFELKVNLTEPTTMATMMSTTVTKMVKLSNLNSLSPSSSVHQSEYSTFSNVHGSVSHSLNASIQNVSATDQQSASVSKVNDYQTSSSYPPNHPNHGGNNNINTAFTTGTLSTISNQNSDSTIYDHLSSLTSSLPSSVLETSRTFVSTNMQTTSFPDEFLLTSSPYFLPSKINSGSFQLLSTFSNHKSKLNASGTSPTNSSAMLFSNSKTLNIETSKEITTTDFEPNTSQEPSQTETQHFVNLSSFPSFFSTSSFSSPSSHLSSFAPATTYSSSRDALSLLPTEQMMSCVYSSCGQHSALLSSFFNQDGGKRDSIDQSVILPLQERLMNISKELTVDKKGLSKYKRTKSSAVDNRYSATAIGYLGITVIIIPLVLVVASDLMSYQKFFSYRKDKIRLTAPKPPSV</sequence>
<evidence type="ECO:0000256" key="2">
    <source>
        <dbReference type="SAM" id="MobiDB-lite"/>
    </source>
</evidence>
<keyword evidence="3" id="KW-0472">Membrane</keyword>
<evidence type="ECO:0000259" key="5">
    <source>
        <dbReference type="PROSITE" id="PS50095"/>
    </source>
</evidence>
<evidence type="ECO:0000313" key="6">
    <source>
        <dbReference type="Proteomes" id="UP000515154"/>
    </source>
</evidence>
<dbReference type="PROSITE" id="PS50095">
    <property type="entry name" value="PLAT"/>
    <property type="match status" value="1"/>
</dbReference>
<reference evidence="7" key="1">
    <citation type="submission" date="2025-08" db="UniProtKB">
        <authorList>
            <consortium name="RefSeq"/>
        </authorList>
    </citation>
    <scope>IDENTIFICATION</scope>
</reference>
<protein>
    <submittedName>
        <fullName evidence="7">Hybrid signal transduction histidine kinase L-like</fullName>
    </submittedName>
</protein>
<comment type="caution">
    <text evidence="1">Lacks conserved residue(s) required for the propagation of feature annotation.</text>
</comment>
<keyword evidence="4" id="KW-0732">Signal</keyword>
<keyword evidence="3" id="KW-1133">Transmembrane helix</keyword>
<dbReference type="InterPro" id="IPR001024">
    <property type="entry name" value="PLAT/LH2_dom"/>
</dbReference>
<feature type="compositionally biased region" description="Polar residues" evidence="2">
    <location>
        <begin position="299"/>
        <end position="318"/>
    </location>
</feature>
<feature type="transmembrane region" description="Helical" evidence="3">
    <location>
        <begin position="589"/>
        <end position="611"/>
    </location>
</feature>
<feature type="domain" description="PLAT" evidence="5">
    <location>
        <begin position="114"/>
        <end position="230"/>
    </location>
</feature>
<feature type="chain" id="PRO_5028878451" evidence="4">
    <location>
        <begin position="22"/>
        <end position="634"/>
    </location>
</feature>
<dbReference type="KEGG" id="osn:118761043"/>
<organism evidence="6 7">
    <name type="scientific">Octopus sinensis</name>
    <name type="common">East Asian common octopus</name>
    <dbReference type="NCBI Taxonomy" id="2607531"/>
    <lineage>
        <taxon>Eukaryota</taxon>
        <taxon>Metazoa</taxon>
        <taxon>Spiralia</taxon>
        <taxon>Lophotrochozoa</taxon>
        <taxon>Mollusca</taxon>
        <taxon>Cephalopoda</taxon>
        <taxon>Coleoidea</taxon>
        <taxon>Octopodiformes</taxon>
        <taxon>Octopoda</taxon>
        <taxon>Incirrata</taxon>
        <taxon>Octopodidae</taxon>
        <taxon>Octopus</taxon>
    </lineage>
</organism>
<gene>
    <name evidence="7" type="primary">LOC118761043</name>
</gene>
<dbReference type="InterPro" id="IPR036392">
    <property type="entry name" value="PLAT/LH2_dom_sf"/>
</dbReference>
<dbReference type="AlphaFoldDB" id="A0A7E6EHX2"/>